<dbReference type="EMBL" id="PKGU01000003">
    <property type="protein sequence ID" value="PKZ14846.1"/>
    <property type="molecule type" value="Genomic_DNA"/>
</dbReference>
<accession>A0A2I1M3Y5</accession>
<dbReference type="AlphaFoldDB" id="A0A2I1M3Y5"/>
<sequence>MIRIHVRVRTLAREFMHIGAKTFKNIDWWMLLLVETGSLSMYLLWQVRLSGADTTQVWNQFAGLVVMNSAGYIAGKLSQKISLAHSFRLLSVIIINVVLCLALAWTTGFWVGIILYLPHVILLGWIQNMYSGALHMSISDNERATVFSLQAAVVACAAIIVGPACGWLTDSYGLGVGMTSTLFFFLIPIIHEIMRALRDKRKK</sequence>
<feature type="transmembrane region" description="Helical" evidence="1">
    <location>
        <begin position="113"/>
        <end position="134"/>
    </location>
</feature>
<evidence type="ECO:0008006" key="4">
    <source>
        <dbReference type="Google" id="ProtNLM"/>
    </source>
</evidence>
<feature type="transmembrane region" description="Helical" evidence="1">
    <location>
        <begin position="175"/>
        <end position="194"/>
    </location>
</feature>
<keyword evidence="1" id="KW-1133">Transmembrane helix</keyword>
<feature type="transmembrane region" description="Helical" evidence="1">
    <location>
        <begin position="87"/>
        <end position="107"/>
    </location>
</feature>
<evidence type="ECO:0000313" key="3">
    <source>
        <dbReference type="Proteomes" id="UP000242263"/>
    </source>
</evidence>
<dbReference type="Proteomes" id="UP000242263">
    <property type="component" value="Unassembled WGS sequence"/>
</dbReference>
<dbReference type="InterPro" id="IPR036259">
    <property type="entry name" value="MFS_trans_sf"/>
</dbReference>
<proteinExistence type="predicted"/>
<dbReference type="Gene3D" id="1.20.1250.20">
    <property type="entry name" value="MFS general substrate transporter like domains"/>
    <property type="match status" value="1"/>
</dbReference>
<keyword evidence="1" id="KW-0472">Membrane</keyword>
<feature type="transmembrane region" description="Helical" evidence="1">
    <location>
        <begin position="146"/>
        <end position="169"/>
    </location>
</feature>
<dbReference type="SUPFAM" id="SSF103473">
    <property type="entry name" value="MFS general substrate transporter"/>
    <property type="match status" value="1"/>
</dbReference>
<gene>
    <name evidence="2" type="ORF">CYJ32_04835</name>
</gene>
<evidence type="ECO:0000313" key="2">
    <source>
        <dbReference type="EMBL" id="PKZ14846.1"/>
    </source>
</evidence>
<dbReference type="RefSeq" id="WP_034297093.1">
    <property type="nucleotide sequence ID" value="NZ_CAMYCS010000003.1"/>
</dbReference>
<reference evidence="2 3" key="1">
    <citation type="submission" date="2017-12" db="EMBL/GenBank/DDBJ databases">
        <title>Phylogenetic diversity of female urinary microbiome.</title>
        <authorList>
            <person name="Thomas-White K."/>
            <person name="Wolfe A.J."/>
        </authorList>
    </citation>
    <scope>NUCLEOTIDE SEQUENCE [LARGE SCALE GENOMIC DNA]</scope>
    <source>
        <strain evidence="2 3">UMB0064</strain>
    </source>
</reference>
<name>A0A2I1M3Y5_9BIFI</name>
<organism evidence="2 3">
    <name type="scientific">Alloscardovia omnicolens</name>
    <dbReference type="NCBI Taxonomy" id="419015"/>
    <lineage>
        <taxon>Bacteria</taxon>
        <taxon>Bacillati</taxon>
        <taxon>Actinomycetota</taxon>
        <taxon>Actinomycetes</taxon>
        <taxon>Bifidobacteriales</taxon>
        <taxon>Bifidobacteriaceae</taxon>
        <taxon>Alloscardovia</taxon>
    </lineage>
</organism>
<keyword evidence="1" id="KW-0812">Transmembrane</keyword>
<evidence type="ECO:0000256" key="1">
    <source>
        <dbReference type="SAM" id="Phobius"/>
    </source>
</evidence>
<comment type="caution">
    <text evidence="2">The sequence shown here is derived from an EMBL/GenBank/DDBJ whole genome shotgun (WGS) entry which is preliminary data.</text>
</comment>
<feature type="transmembrane region" description="Helical" evidence="1">
    <location>
        <begin position="26"/>
        <end position="45"/>
    </location>
</feature>
<feature type="transmembrane region" description="Helical" evidence="1">
    <location>
        <begin position="57"/>
        <end position="75"/>
    </location>
</feature>
<protein>
    <recommendedName>
        <fullName evidence="4">MFS transporter</fullName>
    </recommendedName>
</protein>